<sequence length="666" mass="74931">MVTVMKDELFRAAVEGEVGAISGENIAMNGDEYYQDQTTPRKNNIIHIAAEHGRARFIQVALAQFSELGCTKNDNGDTPLHVASRKAMTRFNNKLSVAKFLLDQVGSDEILSLVNTSQETPLHVFLKYCIGTHTTTDALLEEGVLNLQGVYKSKCQMNRHRSLSSSNMIEGVLTKLLECKWVACMRDAKGLTPLLIAAQRGSFLALKHILEYCPQSAEVCDLTGKTVLHHLKSRIIIPLKRKLYARDHDCDSDYNQRRKEPKTAQVLQSICYRELKELFKIPEIDAIKDAKDSDGNTPVYVALENVDFVLVNVLFECFADFTIKNKDGDSALDLIQSIPDFAIKMEVIVTEKVLSQPMDDKLLIAAKEGDLTMLKRLNKDRYPVATTLLQLSKDCTNKLKEEAGHLFLDALPWRQKNSKGDNPVHEAFRSSNYDMARALMELDSELSSSENNAGEAPLHILARYSTYTKSDKIGALVTLLMQQNKHVVYKRDSHGFTPLLRASYCGRLRVAYWIIHNCPASVQFRDPKGMKFFHLLRLDPIAELDAMTAEDMLYVYTNILVLTSEAKVDGCHGPVLMPLGKYEDLRKFTGAEFDALRSSQDHEGNTPLHSALDNNNFGAAKFLLHWCLRSELMHEMSIINNKGQAVLNLLELLDNNTPYVVRLSCV</sequence>
<dbReference type="Gene3D" id="1.25.40.20">
    <property type="entry name" value="Ankyrin repeat-containing domain"/>
    <property type="match status" value="3"/>
</dbReference>
<organism evidence="4 5">
    <name type="scientific">Carnegiea gigantea</name>
    <dbReference type="NCBI Taxonomy" id="171969"/>
    <lineage>
        <taxon>Eukaryota</taxon>
        <taxon>Viridiplantae</taxon>
        <taxon>Streptophyta</taxon>
        <taxon>Embryophyta</taxon>
        <taxon>Tracheophyta</taxon>
        <taxon>Spermatophyta</taxon>
        <taxon>Magnoliopsida</taxon>
        <taxon>eudicotyledons</taxon>
        <taxon>Gunneridae</taxon>
        <taxon>Pentapetalae</taxon>
        <taxon>Caryophyllales</taxon>
        <taxon>Cactineae</taxon>
        <taxon>Cactaceae</taxon>
        <taxon>Cactoideae</taxon>
        <taxon>Echinocereeae</taxon>
        <taxon>Carnegiea</taxon>
    </lineage>
</organism>
<gene>
    <name evidence="4" type="ORF">Cgig2_002881</name>
</gene>
<evidence type="ECO:0000313" key="4">
    <source>
        <dbReference type="EMBL" id="KAJ8446719.1"/>
    </source>
</evidence>
<dbReference type="EMBL" id="JAKOGI010000051">
    <property type="protein sequence ID" value="KAJ8446719.1"/>
    <property type="molecule type" value="Genomic_DNA"/>
</dbReference>
<protein>
    <submittedName>
        <fullName evidence="4">Uncharacterized protein</fullName>
    </submittedName>
</protein>
<dbReference type="PANTHER" id="PTHR24186:SF38">
    <property type="entry name" value="ANKYRIN REPEAT FAMILY PROTEIN"/>
    <property type="match status" value="1"/>
</dbReference>
<dbReference type="InterPro" id="IPR036770">
    <property type="entry name" value="Ankyrin_rpt-contain_sf"/>
</dbReference>
<accession>A0A9Q1KND9</accession>
<dbReference type="AlphaFoldDB" id="A0A9Q1KND9"/>
<dbReference type="Proteomes" id="UP001153076">
    <property type="component" value="Unassembled WGS sequence"/>
</dbReference>
<dbReference type="InterPro" id="IPR002110">
    <property type="entry name" value="Ankyrin_rpt"/>
</dbReference>
<name>A0A9Q1KND9_9CARY</name>
<dbReference type="Pfam" id="PF13637">
    <property type="entry name" value="Ank_4"/>
    <property type="match status" value="1"/>
</dbReference>
<dbReference type="SMART" id="SM00248">
    <property type="entry name" value="ANK"/>
    <property type="match status" value="8"/>
</dbReference>
<evidence type="ECO:0000256" key="1">
    <source>
        <dbReference type="ARBA" id="ARBA00022737"/>
    </source>
</evidence>
<reference evidence="4" key="1">
    <citation type="submission" date="2022-04" db="EMBL/GenBank/DDBJ databases">
        <title>Carnegiea gigantea Genome sequencing and assembly v2.</title>
        <authorList>
            <person name="Copetti D."/>
            <person name="Sanderson M.J."/>
            <person name="Burquez A."/>
            <person name="Wojciechowski M.F."/>
        </authorList>
    </citation>
    <scope>NUCLEOTIDE SEQUENCE</scope>
    <source>
        <strain evidence="4">SGP5-SGP5p</strain>
        <tissue evidence="4">Aerial part</tissue>
    </source>
</reference>
<keyword evidence="5" id="KW-1185">Reference proteome</keyword>
<evidence type="ECO:0000313" key="5">
    <source>
        <dbReference type="Proteomes" id="UP001153076"/>
    </source>
</evidence>
<proteinExistence type="predicted"/>
<dbReference type="PANTHER" id="PTHR24186">
    <property type="entry name" value="PROTEIN PHOSPHATASE 1 REGULATORY SUBUNIT"/>
    <property type="match status" value="1"/>
</dbReference>
<dbReference type="GO" id="GO:0005886">
    <property type="term" value="C:plasma membrane"/>
    <property type="evidence" value="ECO:0007669"/>
    <property type="project" value="TreeGrafter"/>
</dbReference>
<feature type="repeat" description="ANK" evidence="3">
    <location>
        <begin position="419"/>
        <end position="451"/>
    </location>
</feature>
<keyword evidence="2 3" id="KW-0040">ANK repeat</keyword>
<dbReference type="PROSITE" id="PS50088">
    <property type="entry name" value="ANK_REPEAT"/>
    <property type="match status" value="2"/>
</dbReference>
<dbReference type="SUPFAM" id="SSF48403">
    <property type="entry name" value="Ankyrin repeat"/>
    <property type="match status" value="2"/>
</dbReference>
<dbReference type="OrthoDB" id="2157354at2759"/>
<evidence type="ECO:0000256" key="3">
    <source>
        <dbReference type="PROSITE-ProRule" id="PRU00023"/>
    </source>
</evidence>
<keyword evidence="1" id="KW-0677">Repeat</keyword>
<evidence type="ECO:0000256" key="2">
    <source>
        <dbReference type="ARBA" id="ARBA00023043"/>
    </source>
</evidence>
<comment type="caution">
    <text evidence="4">The sequence shown here is derived from an EMBL/GenBank/DDBJ whole genome shotgun (WGS) entry which is preliminary data.</text>
</comment>
<feature type="repeat" description="ANK" evidence="3">
    <location>
        <begin position="294"/>
        <end position="326"/>
    </location>
</feature>